<comment type="caution">
    <text evidence="2">The sequence shown here is derived from an EMBL/GenBank/DDBJ whole genome shotgun (WGS) entry which is preliminary data.</text>
</comment>
<accession>A0A7X6MZ56</accession>
<dbReference type="GO" id="GO:0016787">
    <property type="term" value="F:hydrolase activity"/>
    <property type="evidence" value="ECO:0007669"/>
    <property type="project" value="InterPro"/>
</dbReference>
<dbReference type="InterPro" id="IPR004843">
    <property type="entry name" value="Calcineurin-like_PHP"/>
</dbReference>
<dbReference type="Gene3D" id="3.60.21.10">
    <property type="match status" value="1"/>
</dbReference>
<feature type="domain" description="Calcineurin-like phosphoesterase" evidence="1">
    <location>
        <begin position="3"/>
        <end position="207"/>
    </location>
</feature>
<organism evidence="2 3">
    <name type="scientific">Streptococcus ovuberis</name>
    <dbReference type="NCBI Taxonomy" id="1936207"/>
    <lineage>
        <taxon>Bacteria</taxon>
        <taxon>Bacillati</taxon>
        <taxon>Bacillota</taxon>
        <taxon>Bacilli</taxon>
        <taxon>Lactobacillales</taxon>
        <taxon>Streptococcaceae</taxon>
        <taxon>Streptococcus</taxon>
    </lineage>
</organism>
<evidence type="ECO:0000259" key="1">
    <source>
        <dbReference type="Pfam" id="PF00149"/>
    </source>
</evidence>
<dbReference type="InterPro" id="IPR022302">
    <property type="entry name" value="Phosphoesterase_putative"/>
</dbReference>
<reference evidence="2 3" key="1">
    <citation type="submission" date="2020-04" db="EMBL/GenBank/DDBJ databases">
        <title>MicrobeNet Type strains.</title>
        <authorList>
            <person name="Nicholson A.C."/>
        </authorList>
    </citation>
    <scope>NUCLEOTIDE SEQUENCE [LARGE SCALE GENOMIC DNA]</scope>
    <source>
        <strain evidence="2 3">CCUG 69612</strain>
    </source>
</reference>
<proteinExistence type="predicted"/>
<dbReference type="NCBIfam" id="TIGR03729">
    <property type="entry name" value="acc_ester"/>
    <property type="match status" value="1"/>
</dbReference>
<evidence type="ECO:0000313" key="3">
    <source>
        <dbReference type="Proteomes" id="UP000522720"/>
    </source>
</evidence>
<dbReference type="InterPro" id="IPR052963">
    <property type="entry name" value="Pantetheine_PDE"/>
</dbReference>
<sequence>MTKLAIMSDLHIDHNTFGTLEIATLKSILQEQHIQHLHIAGDISNQFDQVTKPFLDQLASVVTLSYNLGNHDMLGMTEAQSQELDGGLLEMEKRSLVYLAGWYDYSFYPHKSSEEHLRDKQFFWFDRKLDRPKSDPELTQESLEKLETLLEKAPSTPLVALHFVPHAAFIPEHAYFDRFRAFLGSQAFHDLFLKHGVKEVVFGHLHHRIDRIIDGIHYQARPLGYKREWDLIRQFLKAYPDYQTDPGYKLAKRYRHIKDLPIFQDYYCEHLKEELQAAMTIFD</sequence>
<keyword evidence="3" id="KW-1185">Reference proteome</keyword>
<dbReference type="PANTHER" id="PTHR36492">
    <property type="match status" value="1"/>
</dbReference>
<name>A0A7X6MZ56_9STRE</name>
<dbReference type="SUPFAM" id="SSF56300">
    <property type="entry name" value="Metallo-dependent phosphatases"/>
    <property type="match status" value="1"/>
</dbReference>
<protein>
    <submittedName>
        <fullName evidence="2">Phosphoesterase</fullName>
    </submittedName>
</protein>
<evidence type="ECO:0000313" key="2">
    <source>
        <dbReference type="EMBL" id="NKZ20453.1"/>
    </source>
</evidence>
<gene>
    <name evidence="2" type="ORF">HF992_06285</name>
</gene>
<dbReference type="PANTHER" id="PTHR36492:SF2">
    <property type="entry name" value="[ACYL-CARRIER-PROTEIN] PHOSPHODIESTERASE PPTH"/>
    <property type="match status" value="1"/>
</dbReference>
<dbReference type="Pfam" id="PF00149">
    <property type="entry name" value="Metallophos"/>
    <property type="match status" value="1"/>
</dbReference>
<dbReference type="Proteomes" id="UP000522720">
    <property type="component" value="Unassembled WGS sequence"/>
</dbReference>
<dbReference type="InterPro" id="IPR029052">
    <property type="entry name" value="Metallo-depent_PP-like"/>
</dbReference>
<dbReference type="EMBL" id="JAAXPR010000009">
    <property type="protein sequence ID" value="NKZ20453.1"/>
    <property type="molecule type" value="Genomic_DNA"/>
</dbReference>
<dbReference type="AlphaFoldDB" id="A0A7X6MZ56"/>
<dbReference type="RefSeq" id="WP_168549207.1">
    <property type="nucleotide sequence ID" value="NZ_JAAXPR010000009.1"/>
</dbReference>